<accession>L0R985</accession>
<dbReference type="SUPFAM" id="SSF51182">
    <property type="entry name" value="RmlC-like cupins"/>
    <property type="match status" value="1"/>
</dbReference>
<dbReference type="InterPro" id="IPR008894">
    <property type="entry name" value="QdtA_cupin_dom"/>
</dbReference>
<evidence type="ECO:0000259" key="1">
    <source>
        <dbReference type="Pfam" id="PF05523"/>
    </source>
</evidence>
<organism evidence="2 3">
    <name type="scientific">Maridesulfovibrio hydrothermalis AM13 = DSM 14728</name>
    <dbReference type="NCBI Taxonomy" id="1121451"/>
    <lineage>
        <taxon>Bacteria</taxon>
        <taxon>Pseudomonadati</taxon>
        <taxon>Thermodesulfobacteriota</taxon>
        <taxon>Desulfovibrionia</taxon>
        <taxon>Desulfovibrionales</taxon>
        <taxon>Desulfovibrionaceae</taxon>
        <taxon>Maridesulfovibrio</taxon>
    </lineage>
</organism>
<dbReference type="HOGENOM" id="CLU_127501_0_0_7"/>
<dbReference type="OrthoDB" id="272049at2"/>
<gene>
    <name evidence="2" type="ORF">DESAM_21033</name>
</gene>
<dbReference type="AlphaFoldDB" id="L0R985"/>
<dbReference type="RefSeq" id="WP_015335918.1">
    <property type="nucleotide sequence ID" value="NC_020055.1"/>
</dbReference>
<dbReference type="STRING" id="1121451.DESAM_21033"/>
<name>L0R985_9BACT</name>
<proteinExistence type="predicted"/>
<feature type="domain" description="Sugar 3,4-ketoisomerase QdtA cupin" evidence="1">
    <location>
        <begin position="7"/>
        <end position="134"/>
    </location>
</feature>
<sequence>MINEDKPHIIDLPKIQDNRGNLTFIENSRHIPFDIKRVYYLYDVPGGESRGGHAHKKLRQYIIAASGSFDVVLDDGKNKTRFSLNRSYYGLYIPTMTWRELENFSSGSVCLVLASEYYDPTDYYYTYDDFMKAVNENE</sequence>
<dbReference type="InterPro" id="IPR011051">
    <property type="entry name" value="RmlC_Cupin_sf"/>
</dbReference>
<dbReference type="Gene3D" id="2.60.120.10">
    <property type="entry name" value="Jelly Rolls"/>
    <property type="match status" value="1"/>
</dbReference>
<keyword evidence="3" id="KW-1185">Reference proteome</keyword>
<dbReference type="InterPro" id="IPR014710">
    <property type="entry name" value="RmlC-like_jellyroll"/>
</dbReference>
<protein>
    <submittedName>
        <fullName evidence="2">WxcM domain protein</fullName>
    </submittedName>
</protein>
<evidence type="ECO:0000313" key="3">
    <source>
        <dbReference type="Proteomes" id="UP000010808"/>
    </source>
</evidence>
<dbReference type="CDD" id="cd20292">
    <property type="entry name" value="cupin_QdtA-like"/>
    <property type="match status" value="1"/>
</dbReference>
<evidence type="ECO:0000313" key="2">
    <source>
        <dbReference type="EMBL" id="CCO23314.1"/>
    </source>
</evidence>
<dbReference type="KEGG" id="dhy:DESAM_21033"/>
<reference evidence="2 3" key="1">
    <citation type="submission" date="2012-10" db="EMBL/GenBank/DDBJ databases">
        <authorList>
            <person name="Genoscope - CEA"/>
        </authorList>
    </citation>
    <scope>NUCLEOTIDE SEQUENCE [LARGE SCALE GENOMIC DNA]</scope>
    <source>
        <strain evidence="3">AM13 / DSM 14728</strain>
    </source>
</reference>
<dbReference type="Pfam" id="PF05523">
    <property type="entry name" value="FdtA"/>
    <property type="match status" value="1"/>
</dbReference>
<dbReference type="PATRIC" id="fig|1121451.3.peg.1289"/>
<dbReference type="eggNOG" id="COG0662">
    <property type="taxonomic scope" value="Bacteria"/>
</dbReference>
<dbReference type="EMBL" id="FO203522">
    <property type="protein sequence ID" value="CCO23314.1"/>
    <property type="molecule type" value="Genomic_DNA"/>
</dbReference>
<dbReference type="Proteomes" id="UP000010808">
    <property type="component" value="Chromosome"/>
</dbReference>